<feature type="signal peptide" evidence="10">
    <location>
        <begin position="1"/>
        <end position="25"/>
    </location>
</feature>
<comment type="catalytic activity">
    <reaction evidence="1 9">
        <text>Endohydrolysis of the N-glycosidic bond at one specific adenosine on the 28S rRNA.</text>
        <dbReference type="EC" id="3.2.2.22"/>
    </reaction>
</comment>
<dbReference type="PRINTS" id="PR00396">
    <property type="entry name" value="SHIGARICIN"/>
</dbReference>
<dbReference type="eggNOG" id="ENOG502QUVN">
    <property type="taxonomic scope" value="Eukaryota"/>
</dbReference>
<proteinExistence type="inferred from homology"/>
<keyword evidence="10" id="KW-0732">Signal</keyword>
<dbReference type="PROSITE" id="PS50231">
    <property type="entry name" value="RICIN_B_LECTIN"/>
    <property type="match status" value="2"/>
</dbReference>
<evidence type="ECO:0000256" key="10">
    <source>
        <dbReference type="SAM" id="SignalP"/>
    </source>
</evidence>
<dbReference type="InterPro" id="IPR016138">
    <property type="entry name" value="Ribosome_inactivat_prot_sub1"/>
</dbReference>
<evidence type="ECO:0000256" key="2">
    <source>
        <dbReference type="ARBA" id="ARBA00010414"/>
    </source>
</evidence>
<dbReference type="InterPro" id="IPR035992">
    <property type="entry name" value="Ricin_B-like_lectins"/>
</dbReference>
<dbReference type="Gene3D" id="2.80.10.50">
    <property type="match status" value="2"/>
</dbReference>
<dbReference type="CDD" id="cd23444">
    <property type="entry name" value="beta-trefoil_Ricin_RIPs_II_rpt2"/>
    <property type="match status" value="1"/>
</dbReference>
<evidence type="ECO:0000256" key="9">
    <source>
        <dbReference type="RuleBase" id="RU004915"/>
    </source>
</evidence>
<dbReference type="InterPro" id="IPR036041">
    <property type="entry name" value="Ribosome-inact_prot_sf"/>
</dbReference>
<dbReference type="GO" id="GO:0006952">
    <property type="term" value="P:defense response"/>
    <property type="evidence" value="ECO:0007669"/>
    <property type="project" value="UniProtKB-KW"/>
</dbReference>
<feature type="domain" description="Ricin B lectin" evidence="11">
    <location>
        <begin position="321"/>
        <end position="445"/>
    </location>
</feature>
<keyword evidence="5 9" id="KW-0611">Plant defense</keyword>
<dbReference type="InterPro" id="IPR001574">
    <property type="entry name" value="Ribosome_inactivat_prot"/>
</dbReference>
<dbReference type="GO" id="GO:0090729">
    <property type="term" value="F:toxin activity"/>
    <property type="evidence" value="ECO:0007669"/>
    <property type="project" value="UniProtKB-KW"/>
</dbReference>
<dbReference type="EC" id="3.2.2.22" evidence="9"/>
<feature type="domain" description="Ricin B lectin" evidence="11">
    <location>
        <begin position="449"/>
        <end position="571"/>
    </location>
</feature>
<evidence type="ECO:0000256" key="7">
    <source>
        <dbReference type="ARBA" id="ARBA00023180"/>
    </source>
</evidence>
<keyword evidence="6" id="KW-1015">Disulfide bond</keyword>
<dbReference type="Proteomes" id="UP000008311">
    <property type="component" value="Unassembled WGS sequence"/>
</dbReference>
<dbReference type="CDD" id="cd23443">
    <property type="entry name" value="beta-trefoil_Ricin_RIPs_II_rpt1"/>
    <property type="match status" value="1"/>
</dbReference>
<dbReference type="GO" id="GO:0017148">
    <property type="term" value="P:negative regulation of translation"/>
    <property type="evidence" value="ECO:0007669"/>
    <property type="project" value="UniProtKB-KW"/>
</dbReference>
<keyword evidence="4 9" id="KW-0378">Hydrolase</keyword>
<dbReference type="PANTHER" id="PTHR33453:SF34">
    <property type="entry name" value="RIBOSOME-INACTIVATING PROTEIN"/>
    <property type="match status" value="1"/>
</dbReference>
<dbReference type="PANTHER" id="PTHR33453">
    <property type="match status" value="1"/>
</dbReference>
<dbReference type="GO" id="GO:0030598">
    <property type="term" value="F:rRNA N-glycosylase activity"/>
    <property type="evidence" value="ECO:0007669"/>
    <property type="project" value="UniProtKB-EC"/>
</dbReference>
<dbReference type="InterPro" id="IPR016139">
    <property type="entry name" value="Ribosome_inactivat_prot_sub2"/>
</dbReference>
<dbReference type="InterPro" id="IPR017989">
    <property type="entry name" value="Ribosome_inactivat_1/2"/>
</dbReference>
<evidence type="ECO:0000256" key="1">
    <source>
        <dbReference type="ARBA" id="ARBA00000237"/>
    </source>
</evidence>
<accession>B9SSU3</accession>
<dbReference type="EMBL" id="EQ974118">
    <property type="protein sequence ID" value="EEF33306.1"/>
    <property type="molecule type" value="Genomic_DNA"/>
</dbReference>
<comment type="similarity">
    <text evidence="2">In the N-terminal section; belongs to the ribosome-inactivating protein family. Type 2 RIP subfamily.</text>
</comment>
<keyword evidence="8 9" id="KW-0652">Protein synthesis inhibitor</keyword>
<name>B9SSU3_RICCO</name>
<evidence type="ECO:0000313" key="13">
    <source>
        <dbReference type="Proteomes" id="UP000008311"/>
    </source>
</evidence>
<dbReference type="FunFam" id="3.40.420.10:FF:000001">
    <property type="entry name" value="Ricin"/>
    <property type="match status" value="1"/>
</dbReference>
<evidence type="ECO:0000256" key="6">
    <source>
        <dbReference type="ARBA" id="ARBA00023157"/>
    </source>
</evidence>
<dbReference type="Gene3D" id="3.40.420.10">
    <property type="entry name" value="Ricin (A subunit), domain 1"/>
    <property type="match status" value="1"/>
</dbReference>
<evidence type="ECO:0000259" key="11">
    <source>
        <dbReference type="SMART" id="SM00458"/>
    </source>
</evidence>
<evidence type="ECO:0000313" key="12">
    <source>
        <dbReference type="EMBL" id="EEF33306.1"/>
    </source>
</evidence>
<keyword evidence="7" id="KW-0325">Glycoprotein</keyword>
<dbReference type="SUPFAM" id="SSF56371">
    <property type="entry name" value="Ribosome inactivating proteins (RIP)"/>
    <property type="match status" value="1"/>
</dbReference>
<feature type="chain" id="PRO_5002892046" description="Ribosome-inactivating protein" evidence="10">
    <location>
        <begin position="26"/>
        <end position="571"/>
    </location>
</feature>
<keyword evidence="12" id="KW-0326">Glycosidase</keyword>
<organism evidence="12 13">
    <name type="scientific">Ricinus communis</name>
    <name type="common">Castor bean</name>
    <dbReference type="NCBI Taxonomy" id="3988"/>
    <lineage>
        <taxon>Eukaryota</taxon>
        <taxon>Viridiplantae</taxon>
        <taxon>Streptophyta</taxon>
        <taxon>Embryophyta</taxon>
        <taxon>Tracheophyta</taxon>
        <taxon>Spermatophyta</taxon>
        <taxon>Magnoliopsida</taxon>
        <taxon>eudicotyledons</taxon>
        <taxon>Gunneridae</taxon>
        <taxon>Pentapetalae</taxon>
        <taxon>rosids</taxon>
        <taxon>fabids</taxon>
        <taxon>Malpighiales</taxon>
        <taxon>Euphorbiaceae</taxon>
        <taxon>Acalyphoideae</taxon>
        <taxon>Acalypheae</taxon>
        <taxon>Ricinus</taxon>
    </lineage>
</organism>
<dbReference type="Pfam" id="PF00161">
    <property type="entry name" value="RIP"/>
    <property type="match status" value="1"/>
</dbReference>
<evidence type="ECO:0000256" key="5">
    <source>
        <dbReference type="ARBA" id="ARBA00022821"/>
    </source>
</evidence>
<comment type="similarity">
    <text evidence="9">Belongs to the ribosome-inactivating protein family.</text>
</comment>
<dbReference type="KEGG" id="rcu:8277596"/>
<keyword evidence="3 9" id="KW-0800">Toxin</keyword>
<reference evidence="13" key="1">
    <citation type="journal article" date="2010" name="Nat. Biotechnol.">
        <title>Draft genome sequence of the oilseed species Ricinus communis.</title>
        <authorList>
            <person name="Chan A.P."/>
            <person name="Crabtree J."/>
            <person name="Zhao Q."/>
            <person name="Lorenzi H."/>
            <person name="Orvis J."/>
            <person name="Puiu D."/>
            <person name="Melake-Berhan A."/>
            <person name="Jones K.M."/>
            <person name="Redman J."/>
            <person name="Chen G."/>
            <person name="Cahoon E.B."/>
            <person name="Gedil M."/>
            <person name="Stanke M."/>
            <person name="Haas B.J."/>
            <person name="Wortman J.R."/>
            <person name="Fraser-Liggett C.M."/>
            <person name="Ravel J."/>
            <person name="Rabinowicz P.D."/>
        </authorList>
    </citation>
    <scope>NUCLEOTIDE SEQUENCE [LARGE SCALE GENOMIC DNA]</scope>
    <source>
        <strain evidence="13">cv. Hale</strain>
    </source>
</reference>
<dbReference type="InterPro" id="IPR000772">
    <property type="entry name" value="Ricin_B_lectin"/>
</dbReference>
<dbReference type="InParanoid" id="B9SSU3"/>
<evidence type="ECO:0000256" key="3">
    <source>
        <dbReference type="ARBA" id="ARBA00022656"/>
    </source>
</evidence>
<dbReference type="SUPFAM" id="SSF50370">
    <property type="entry name" value="Ricin B-like lectins"/>
    <property type="match status" value="2"/>
</dbReference>
<dbReference type="Gene3D" id="4.10.470.10">
    <property type="entry name" value="Ricin (A Subunit), domain 2"/>
    <property type="match status" value="1"/>
</dbReference>
<gene>
    <name evidence="12" type="ORF">RCOM_0792550</name>
</gene>
<comment type="function">
    <text evidence="9">The A chain is responsible for inhibiting protein synthesis through the catalytic inactivation of 60S ribosomal subunits by removing adenine from position 4,324 of 28S rRNA. The B chain binds to cell receptors and probably facilitates the entry into the cell of the A chain; B chains are also responsible for cell agglutination (lectin activity).</text>
</comment>
<dbReference type="AlphaFoldDB" id="B9SSU3"/>
<evidence type="ECO:0000256" key="4">
    <source>
        <dbReference type="ARBA" id="ARBA00022801"/>
    </source>
</evidence>
<dbReference type="STRING" id="3988.B9SSU3"/>
<protein>
    <recommendedName>
        <fullName evidence="9">Ribosome-inactivating protein</fullName>
    </recommendedName>
    <component>
        <recommendedName>
            <fullName evidence="9">Ribosome-inactivating protein chain A</fullName>
        </recommendedName>
        <alternativeName>
            <fullName evidence="9">rRNA N-glycosidase</fullName>
            <ecNumber evidence="9">3.2.2.22</ecNumber>
        </alternativeName>
    </component>
    <component>
        <recommendedName>
            <fullName evidence="9">Ribosome-inactivating protein chain B</fullName>
        </recommendedName>
    </component>
</protein>
<keyword evidence="13" id="KW-1185">Reference proteome</keyword>
<dbReference type="OrthoDB" id="1642280at2759"/>
<comment type="subunit">
    <text evidence="9">Might form dimers or tetramers of disulfide-linked A and B chains.</text>
</comment>
<dbReference type="Pfam" id="PF00652">
    <property type="entry name" value="Ricin_B_lectin"/>
    <property type="match status" value="2"/>
</dbReference>
<evidence type="ECO:0000256" key="8">
    <source>
        <dbReference type="ARBA" id="ARBA00023193"/>
    </source>
</evidence>
<sequence>MKGNTLAWLLYVVAIWLWFGSTSLAGPVAYTSLQDYPTVRFTTGYATAGSYRLFITSLRNRLATGQDVRHGIPVLRDRVGLPIVQRFVLVELSNWLQEPVILALDVTTANVVGFRAGKNAYFFHPDNPDDAQAITHLFKDTTQRQTFNFSGNYSALENQAHEERDKIDLGIQPLEEAISSIYLYSLGQAPLRALASDLIVCIQMVSEAARFGYIEERIGQSITSSTPFRPRGRILSYERSWEELSSAIQQSLQQVFKRVRLQDESYRVFYVDNVRDVLIYTSLALMKFRCQSPRQSSSGFSLVIKPVVPNFADGLVCEEPEPTVRISGRDGLCVDVRFGSYANGNAIQLWPCKSNSDVNQLWTLKRDGTIRSNGKCLTSNGHAPGDRMMIYDCPSAVTNATSWQIWENGTIMSKSGLVLAAPGGSFTTLTVENNTYAASQSWLPSNNTEPIVTSILGLRYYCLEANGNDVWLDKCASNKTEQKWALYRDGSVRPEHNRDSCLTNDPKKGIIVEIQSCSPASSGQLWAFRNDGTIWNLHQQKVLDVAYADPDIKRIVIWKYKGQANQKWALL</sequence>
<dbReference type="SMART" id="SM00458">
    <property type="entry name" value="RICIN"/>
    <property type="match status" value="2"/>
</dbReference>